<dbReference type="InterPro" id="IPR002299">
    <property type="entry name" value="Porin_Neis"/>
</dbReference>
<dbReference type="InterPro" id="IPR023614">
    <property type="entry name" value="Porin_dom_sf"/>
</dbReference>
<dbReference type="EMBL" id="JAQQFM010000002">
    <property type="protein sequence ID" value="MFL9923559.1"/>
    <property type="molecule type" value="Genomic_DNA"/>
</dbReference>
<evidence type="ECO:0000256" key="10">
    <source>
        <dbReference type="ARBA" id="ARBA00023237"/>
    </source>
</evidence>
<dbReference type="Proteomes" id="UP001629246">
    <property type="component" value="Unassembled WGS sequence"/>
</dbReference>
<gene>
    <name evidence="13" type="ORF">PQR62_04740</name>
</gene>
<dbReference type="InterPro" id="IPR050298">
    <property type="entry name" value="Gram-neg_bact_OMP"/>
</dbReference>
<dbReference type="CDD" id="cd00342">
    <property type="entry name" value="gram_neg_porins"/>
    <property type="match status" value="1"/>
</dbReference>
<feature type="domain" description="Porin" evidence="12">
    <location>
        <begin position="12"/>
        <end position="335"/>
    </location>
</feature>
<keyword evidence="5" id="KW-0812">Transmembrane</keyword>
<name>A0ABW9A557_9BURK</name>
<dbReference type="InterPro" id="IPR033900">
    <property type="entry name" value="Gram_neg_porin_domain"/>
</dbReference>
<keyword evidence="6 11" id="KW-0732">Signal</keyword>
<sequence length="376" mass="40921">MNFTPRHFLSFAMLSIPSLVLAQSLVTFYGQTDASIRYASNDDGSNKSVVKLGGSGIFSNKFGFKGEEDLGRQIKAVFQLEGGFGIDTGKLGAQSPGSNQTNIFGRQSYTGLSGDFGALTMGRQYNALSVFYDFQPVGDHFFVGGDHFFSGYRLNNSLIYKKTQGSFSYQLDYGFGEQAGSLARKSTWGGNLAYKNGHFHTAIAYLQNRSVDGSTIGRYANIGASLVLTPSLSLSGGYARNQESGGARRHREIAFASLAYMLTPVWGVFGSYYHYRQSSCNGNCNQVPGSPNNVSGGIDTTMAGYAVSPDKGKAHVITLITTYDLSKRTKLYAETDWLLARDGAARDHYYSVTAADAPQTRSMRQTNFMVGMKHAF</sequence>
<evidence type="ECO:0000259" key="12">
    <source>
        <dbReference type="Pfam" id="PF13609"/>
    </source>
</evidence>
<comment type="caution">
    <text evidence="13">The sequence shown here is derived from an EMBL/GenBank/DDBJ whole genome shotgun (WGS) entry which is preliminary data.</text>
</comment>
<evidence type="ECO:0000256" key="11">
    <source>
        <dbReference type="SAM" id="SignalP"/>
    </source>
</evidence>
<evidence type="ECO:0000256" key="6">
    <source>
        <dbReference type="ARBA" id="ARBA00022729"/>
    </source>
</evidence>
<keyword evidence="9" id="KW-0472">Membrane</keyword>
<reference evidence="13 14" key="1">
    <citation type="journal article" date="2024" name="Chem. Sci.">
        <title>Discovery of megapolipeptins by genome mining of a Burkholderiales bacteria collection.</title>
        <authorList>
            <person name="Paulo B.S."/>
            <person name="Recchia M.J.J."/>
            <person name="Lee S."/>
            <person name="Fergusson C.H."/>
            <person name="Romanowski S.B."/>
            <person name="Hernandez A."/>
            <person name="Krull N."/>
            <person name="Liu D.Y."/>
            <person name="Cavanagh H."/>
            <person name="Bos A."/>
            <person name="Gray C.A."/>
            <person name="Murphy B.T."/>
            <person name="Linington R.G."/>
            <person name="Eustaquio A.S."/>
        </authorList>
    </citation>
    <scope>NUCLEOTIDE SEQUENCE [LARGE SCALE GENOMIC DNA]</scope>
    <source>
        <strain evidence="13 14">RL21-008-BIB-A</strain>
    </source>
</reference>
<dbReference type="RefSeq" id="WP_408155320.1">
    <property type="nucleotide sequence ID" value="NZ_JAQQFM010000002.1"/>
</dbReference>
<evidence type="ECO:0000256" key="7">
    <source>
        <dbReference type="ARBA" id="ARBA00023065"/>
    </source>
</evidence>
<evidence type="ECO:0000256" key="4">
    <source>
        <dbReference type="ARBA" id="ARBA00022452"/>
    </source>
</evidence>
<keyword evidence="10" id="KW-0998">Cell outer membrane</keyword>
<keyword evidence="7" id="KW-0406">Ion transport</keyword>
<dbReference type="PANTHER" id="PTHR34501:SF9">
    <property type="entry name" value="MAJOR OUTER MEMBRANE PROTEIN P.IA"/>
    <property type="match status" value="1"/>
</dbReference>
<evidence type="ECO:0000313" key="14">
    <source>
        <dbReference type="Proteomes" id="UP001629246"/>
    </source>
</evidence>
<evidence type="ECO:0000313" key="13">
    <source>
        <dbReference type="EMBL" id="MFL9923559.1"/>
    </source>
</evidence>
<proteinExistence type="predicted"/>
<comment type="subcellular location">
    <subcellularLocation>
        <location evidence="1">Cell outer membrane</location>
        <topology evidence="1">Multi-pass membrane protein</topology>
    </subcellularLocation>
</comment>
<dbReference type="SUPFAM" id="SSF56935">
    <property type="entry name" value="Porins"/>
    <property type="match status" value="1"/>
</dbReference>
<evidence type="ECO:0000256" key="2">
    <source>
        <dbReference type="ARBA" id="ARBA00011233"/>
    </source>
</evidence>
<feature type="chain" id="PRO_5045695767" evidence="11">
    <location>
        <begin position="23"/>
        <end position="376"/>
    </location>
</feature>
<dbReference type="Pfam" id="PF13609">
    <property type="entry name" value="Porin_4"/>
    <property type="match status" value="1"/>
</dbReference>
<evidence type="ECO:0000256" key="3">
    <source>
        <dbReference type="ARBA" id="ARBA00022448"/>
    </source>
</evidence>
<keyword evidence="14" id="KW-1185">Reference proteome</keyword>
<protein>
    <submittedName>
        <fullName evidence="13">Porin</fullName>
    </submittedName>
</protein>
<evidence type="ECO:0000256" key="8">
    <source>
        <dbReference type="ARBA" id="ARBA00023114"/>
    </source>
</evidence>
<dbReference type="PANTHER" id="PTHR34501">
    <property type="entry name" value="PROTEIN YDDL-RELATED"/>
    <property type="match status" value="1"/>
</dbReference>
<organism evidence="13 14">
    <name type="scientific">Herbaspirillum lusitanum</name>
    <dbReference type="NCBI Taxonomy" id="213312"/>
    <lineage>
        <taxon>Bacteria</taxon>
        <taxon>Pseudomonadati</taxon>
        <taxon>Pseudomonadota</taxon>
        <taxon>Betaproteobacteria</taxon>
        <taxon>Burkholderiales</taxon>
        <taxon>Oxalobacteraceae</taxon>
        <taxon>Herbaspirillum</taxon>
    </lineage>
</organism>
<evidence type="ECO:0000256" key="1">
    <source>
        <dbReference type="ARBA" id="ARBA00004571"/>
    </source>
</evidence>
<dbReference type="Gene3D" id="2.40.160.10">
    <property type="entry name" value="Porin"/>
    <property type="match status" value="1"/>
</dbReference>
<accession>A0ABW9A557</accession>
<keyword evidence="8" id="KW-0626">Porin</keyword>
<feature type="signal peptide" evidence="11">
    <location>
        <begin position="1"/>
        <end position="22"/>
    </location>
</feature>
<keyword evidence="4" id="KW-1134">Transmembrane beta strand</keyword>
<keyword evidence="3" id="KW-0813">Transport</keyword>
<comment type="subunit">
    <text evidence="2">Homotrimer.</text>
</comment>
<evidence type="ECO:0000256" key="5">
    <source>
        <dbReference type="ARBA" id="ARBA00022692"/>
    </source>
</evidence>
<dbReference type="PRINTS" id="PR00184">
    <property type="entry name" value="NEISSPPORIN"/>
</dbReference>
<evidence type="ECO:0000256" key="9">
    <source>
        <dbReference type="ARBA" id="ARBA00023136"/>
    </source>
</evidence>